<protein>
    <submittedName>
        <fullName evidence="1">Uncharacterized protein</fullName>
    </submittedName>
</protein>
<gene>
    <name evidence="1" type="ORF">VRLFYP33_00374</name>
</gene>
<organism evidence="1">
    <name type="scientific">Veillonella ratti</name>
    <dbReference type="NCBI Taxonomy" id="103892"/>
    <lineage>
        <taxon>Bacteria</taxon>
        <taxon>Bacillati</taxon>
        <taxon>Bacillota</taxon>
        <taxon>Negativicutes</taxon>
        <taxon>Veillonellales</taxon>
        <taxon>Veillonellaceae</taxon>
        <taxon>Veillonella</taxon>
    </lineage>
</organism>
<dbReference type="EMBL" id="CACRUX010000012">
    <property type="protein sequence ID" value="VYT72502.1"/>
    <property type="molecule type" value="Genomic_DNA"/>
</dbReference>
<accession>A0A6N2Z5N7</accession>
<proteinExistence type="predicted"/>
<reference evidence="1" key="1">
    <citation type="submission" date="2019-11" db="EMBL/GenBank/DDBJ databases">
        <authorList>
            <person name="Feng L."/>
        </authorList>
    </citation>
    <scope>NUCLEOTIDE SEQUENCE</scope>
    <source>
        <strain evidence="1">VrattiLFYP33</strain>
    </source>
</reference>
<evidence type="ECO:0000313" key="1">
    <source>
        <dbReference type="EMBL" id="VYT72502.1"/>
    </source>
</evidence>
<dbReference type="RefSeq" id="WP_226974365.1">
    <property type="nucleotide sequence ID" value="NZ_JAJBQN010000017.1"/>
</dbReference>
<name>A0A6N2Z5N7_9FIRM</name>
<dbReference type="AlphaFoldDB" id="A0A6N2Z5N7"/>
<sequence length="80" mass="9168">MDTPNKNHEPWLAAFRALRYAHAKYVLEVLTRSPNDDIHGISLEPYAWGTSLYIEDTARAGQFPDLERINSILILVEEVD</sequence>